<sequence>MEKSNAWCNNLEGLLELALFTWFLASLVKNERYRKSVYKFAAIPILLSLVDIVYIQGFFKRATIAIVLQGIFLVVLICIYYRSLFEEADERLALLKHPPFLAATGLLFFFLSNTLFYACFSYMIYKNNYHFYIVATSIPGISNLLLNGLLAYAFLCSYNNKRIAE</sequence>
<keyword evidence="1" id="KW-0812">Transmembrane</keyword>
<feature type="transmembrane region" description="Helical" evidence="1">
    <location>
        <begin position="131"/>
        <end position="155"/>
    </location>
</feature>
<dbReference type="KEGG" id="mgk:FSB76_13195"/>
<dbReference type="AlphaFoldDB" id="A0A5B8VZN5"/>
<proteinExistence type="predicted"/>
<evidence type="ECO:0000313" key="2">
    <source>
        <dbReference type="EMBL" id="QEC76853.1"/>
    </source>
</evidence>
<organism evidence="2 3">
    <name type="scientific">Mucilaginibacter ginsenosidivorax</name>
    <dbReference type="NCBI Taxonomy" id="862126"/>
    <lineage>
        <taxon>Bacteria</taxon>
        <taxon>Pseudomonadati</taxon>
        <taxon>Bacteroidota</taxon>
        <taxon>Sphingobacteriia</taxon>
        <taxon>Sphingobacteriales</taxon>
        <taxon>Sphingobacteriaceae</taxon>
        <taxon>Mucilaginibacter</taxon>
    </lineage>
</organism>
<dbReference type="Proteomes" id="UP000321362">
    <property type="component" value="Chromosome"/>
</dbReference>
<evidence type="ECO:0000313" key="3">
    <source>
        <dbReference type="Proteomes" id="UP000321362"/>
    </source>
</evidence>
<feature type="transmembrane region" description="Helical" evidence="1">
    <location>
        <begin position="101"/>
        <end position="125"/>
    </location>
</feature>
<feature type="transmembrane region" description="Helical" evidence="1">
    <location>
        <begin position="37"/>
        <end position="56"/>
    </location>
</feature>
<keyword evidence="3" id="KW-1185">Reference proteome</keyword>
<feature type="transmembrane region" description="Helical" evidence="1">
    <location>
        <begin position="62"/>
        <end position="81"/>
    </location>
</feature>
<dbReference type="OrthoDB" id="795798at2"/>
<protein>
    <submittedName>
        <fullName evidence="2">Uncharacterized protein</fullName>
    </submittedName>
</protein>
<dbReference type="EMBL" id="CP042437">
    <property type="protein sequence ID" value="QEC76853.1"/>
    <property type="molecule type" value="Genomic_DNA"/>
</dbReference>
<evidence type="ECO:0000256" key="1">
    <source>
        <dbReference type="SAM" id="Phobius"/>
    </source>
</evidence>
<accession>A0A5B8VZN5</accession>
<dbReference type="RefSeq" id="WP_147054023.1">
    <property type="nucleotide sequence ID" value="NZ_CP042437.1"/>
</dbReference>
<gene>
    <name evidence="2" type="ORF">FSB76_13195</name>
</gene>
<name>A0A5B8VZN5_9SPHI</name>
<keyword evidence="1" id="KW-1133">Transmembrane helix</keyword>
<reference evidence="2 3" key="1">
    <citation type="journal article" date="2013" name="J. Microbiol.">
        <title>Mucilaginibacter ginsenosidivorax sp. nov., with ginsenoside converting activity isolated from sediment.</title>
        <authorList>
            <person name="Kim J.K."/>
            <person name="Choi T.E."/>
            <person name="Liu Q.M."/>
            <person name="Park H.Y."/>
            <person name="Yi T.H."/>
            <person name="Yoon M.H."/>
            <person name="Kim S.C."/>
            <person name="Im W.T."/>
        </authorList>
    </citation>
    <scope>NUCLEOTIDE SEQUENCE [LARGE SCALE GENOMIC DNA]</scope>
    <source>
        <strain evidence="2 3">KHI28</strain>
    </source>
</reference>
<keyword evidence="1" id="KW-0472">Membrane</keyword>